<dbReference type="InterPro" id="IPR051199">
    <property type="entry name" value="LPS_LOS_Heptosyltrfase"/>
</dbReference>
<dbReference type="InterPro" id="IPR002201">
    <property type="entry name" value="Glyco_trans_9"/>
</dbReference>
<sequence length="164" mass="17497">MSACMAGTADLFSWHYMGLQALAITDCCSKREKQERGLLPWGNADEHAMAEHLVAAAHRGTVLPRMNLWDLSGVIAQASGAVDVDTGLMHVAASMVVPTVSIFGSTSVALTGAMGARVVNLHADYECSPCRLKICPKLQGGSPTCYGELGFSKVWSQLMNLLDQ</sequence>
<dbReference type="Pfam" id="PF01075">
    <property type="entry name" value="Glyco_transf_9"/>
    <property type="match status" value="1"/>
</dbReference>
<dbReference type="RefSeq" id="WP_283174573.1">
    <property type="nucleotide sequence ID" value="NZ_JAPNOA010000039.1"/>
</dbReference>
<keyword evidence="2" id="KW-0808">Transferase</keyword>
<dbReference type="PANTHER" id="PTHR30160:SF19">
    <property type="entry name" value="LIPOPOLYSACCHARIDE HEPTOSYLTRANSFERASE 1"/>
    <property type="match status" value="1"/>
</dbReference>
<dbReference type="Gene3D" id="3.40.50.2000">
    <property type="entry name" value="Glycogen Phosphorylase B"/>
    <property type="match status" value="1"/>
</dbReference>
<organism evidence="3 4">
    <name type="scientific">Parathalassolituus penaei</name>
    <dbReference type="NCBI Taxonomy" id="2997323"/>
    <lineage>
        <taxon>Bacteria</taxon>
        <taxon>Pseudomonadati</taxon>
        <taxon>Pseudomonadota</taxon>
        <taxon>Gammaproteobacteria</taxon>
        <taxon>Oceanospirillales</taxon>
        <taxon>Oceanospirillaceae</taxon>
        <taxon>Parathalassolituus</taxon>
    </lineage>
</organism>
<evidence type="ECO:0000256" key="2">
    <source>
        <dbReference type="ARBA" id="ARBA00022679"/>
    </source>
</evidence>
<protein>
    <submittedName>
        <fullName evidence="3">Uncharacterized protein</fullName>
    </submittedName>
</protein>
<keyword evidence="1" id="KW-0328">Glycosyltransferase</keyword>
<comment type="caution">
    <text evidence="3">The sequence shown here is derived from an EMBL/GenBank/DDBJ whole genome shotgun (WGS) entry which is preliminary data.</text>
</comment>
<evidence type="ECO:0000313" key="3">
    <source>
        <dbReference type="EMBL" id="MCY0966365.1"/>
    </source>
</evidence>
<dbReference type="AlphaFoldDB" id="A0A9X3ITI9"/>
<dbReference type="Proteomes" id="UP001150830">
    <property type="component" value="Unassembled WGS sequence"/>
</dbReference>
<gene>
    <name evidence="3" type="ORF">OUO13_14305</name>
</gene>
<keyword evidence="4" id="KW-1185">Reference proteome</keyword>
<dbReference type="GO" id="GO:0005829">
    <property type="term" value="C:cytosol"/>
    <property type="evidence" value="ECO:0007669"/>
    <property type="project" value="TreeGrafter"/>
</dbReference>
<proteinExistence type="predicted"/>
<evidence type="ECO:0000256" key="1">
    <source>
        <dbReference type="ARBA" id="ARBA00022676"/>
    </source>
</evidence>
<dbReference type="SUPFAM" id="SSF53756">
    <property type="entry name" value="UDP-Glycosyltransferase/glycogen phosphorylase"/>
    <property type="match status" value="1"/>
</dbReference>
<accession>A0A9X3ITI9</accession>
<reference evidence="3" key="1">
    <citation type="submission" date="2022-11" db="EMBL/GenBank/DDBJ databases">
        <title>Parathalassolutuus dongxingensis gen. nov., sp. nov., a novel member of family Oceanospirillaceae isolated from a coastal shrimp pond in Guangxi, China.</title>
        <authorList>
            <person name="Chen H."/>
        </authorList>
    </citation>
    <scope>NUCLEOTIDE SEQUENCE</scope>
    <source>
        <strain evidence="3">G-43</strain>
    </source>
</reference>
<dbReference type="GO" id="GO:0009244">
    <property type="term" value="P:lipopolysaccharide core region biosynthetic process"/>
    <property type="evidence" value="ECO:0007669"/>
    <property type="project" value="TreeGrafter"/>
</dbReference>
<dbReference type="PANTHER" id="PTHR30160">
    <property type="entry name" value="TETRAACYLDISACCHARIDE 4'-KINASE-RELATED"/>
    <property type="match status" value="1"/>
</dbReference>
<dbReference type="EMBL" id="JAPNOA010000039">
    <property type="protein sequence ID" value="MCY0966365.1"/>
    <property type="molecule type" value="Genomic_DNA"/>
</dbReference>
<evidence type="ECO:0000313" key="4">
    <source>
        <dbReference type="Proteomes" id="UP001150830"/>
    </source>
</evidence>
<dbReference type="GO" id="GO:0008713">
    <property type="term" value="F:ADP-heptose-lipopolysaccharide heptosyltransferase activity"/>
    <property type="evidence" value="ECO:0007669"/>
    <property type="project" value="TreeGrafter"/>
</dbReference>
<name>A0A9X3ITI9_9GAMM</name>